<evidence type="ECO:0000313" key="1">
    <source>
        <dbReference type="EMBL" id="QJA63105.1"/>
    </source>
</evidence>
<dbReference type="AlphaFoldDB" id="A0A6M3KAK7"/>
<protein>
    <submittedName>
        <fullName evidence="2">Uncharacterized protein</fullName>
    </submittedName>
</protein>
<evidence type="ECO:0000313" key="2">
    <source>
        <dbReference type="EMBL" id="QJA78684.1"/>
    </source>
</evidence>
<gene>
    <name evidence="2" type="ORF">MM415A01028_0001</name>
    <name evidence="1" type="ORF">MM415B00651_0020</name>
</gene>
<accession>A0A6M3KAK7</accession>
<reference evidence="2" key="1">
    <citation type="submission" date="2020-03" db="EMBL/GenBank/DDBJ databases">
        <title>The deep terrestrial virosphere.</title>
        <authorList>
            <person name="Holmfeldt K."/>
            <person name="Nilsson E."/>
            <person name="Simone D."/>
            <person name="Lopez-Fernandez M."/>
            <person name="Wu X."/>
            <person name="de Brujin I."/>
            <person name="Lundin D."/>
            <person name="Andersson A."/>
            <person name="Bertilsson S."/>
            <person name="Dopson M."/>
        </authorList>
    </citation>
    <scope>NUCLEOTIDE SEQUENCE</scope>
    <source>
        <strain evidence="2">MM415A01028</strain>
        <strain evidence="1">MM415B00651</strain>
    </source>
</reference>
<dbReference type="EMBL" id="MT142349">
    <property type="protein sequence ID" value="QJA78684.1"/>
    <property type="molecule type" value="Genomic_DNA"/>
</dbReference>
<proteinExistence type="predicted"/>
<organism evidence="2">
    <name type="scientific">viral metagenome</name>
    <dbReference type="NCBI Taxonomy" id="1070528"/>
    <lineage>
        <taxon>unclassified sequences</taxon>
        <taxon>metagenomes</taxon>
        <taxon>organismal metagenomes</taxon>
    </lineage>
</organism>
<sequence>MKLKNGDIFLAREPLQKLMAIKLPVRASYQVAKLASKLNEQLKVIDDVRNGLIKNYGEKGDRGQMEIKPESPNFQKFVDEFTELLDQDVEMVIEKIKLPEKVAATCDKCNHNMDKALELEPSILMALEKFVEII</sequence>
<dbReference type="EMBL" id="MT141490">
    <property type="protein sequence ID" value="QJA63105.1"/>
    <property type="molecule type" value="Genomic_DNA"/>
</dbReference>
<name>A0A6M3KAK7_9ZZZZ</name>